<dbReference type="PROSITE" id="PS51257">
    <property type="entry name" value="PROKAR_LIPOPROTEIN"/>
    <property type="match status" value="1"/>
</dbReference>
<reference evidence="9" key="1">
    <citation type="submission" date="2018-08" db="EMBL/GenBank/DDBJ databases">
        <authorList>
            <consortium name="NARMS: The National Antimicrobial Resistance Monitoring System"/>
        </authorList>
    </citation>
    <scope>NUCLEOTIDE SEQUENCE</scope>
    <source>
        <strain evidence="9">FSIS11812607</strain>
    </source>
</reference>
<evidence type="ECO:0000256" key="1">
    <source>
        <dbReference type="ARBA" id="ARBA00004196"/>
    </source>
</evidence>
<keyword evidence="5 7" id="KW-0732">Signal</keyword>
<accession>A0A5T1YT30</accession>
<dbReference type="InterPro" id="IPR002491">
    <property type="entry name" value="ABC_transptr_periplasmic_BD"/>
</dbReference>
<evidence type="ECO:0000256" key="6">
    <source>
        <dbReference type="SAM" id="Coils"/>
    </source>
</evidence>
<comment type="subcellular location">
    <subcellularLocation>
        <location evidence="1">Cell envelope</location>
    </subcellularLocation>
</comment>
<keyword evidence="4" id="KW-0406">Ion transport</keyword>
<evidence type="ECO:0000313" key="9">
    <source>
        <dbReference type="EMBL" id="EAL8650476.1"/>
    </source>
</evidence>
<evidence type="ECO:0000256" key="2">
    <source>
        <dbReference type="ARBA" id="ARBA00008814"/>
    </source>
</evidence>
<dbReference type="PROSITE" id="PS50983">
    <property type="entry name" value="FE_B12_PBP"/>
    <property type="match status" value="1"/>
</dbReference>
<keyword evidence="3" id="KW-0813">Transport</keyword>
<dbReference type="PANTHER" id="PTHR30532:SF28">
    <property type="entry name" value="PETROBACTIN-BINDING PROTEIN YCLQ"/>
    <property type="match status" value="1"/>
</dbReference>
<dbReference type="PANTHER" id="PTHR30532">
    <property type="entry name" value="IRON III DICITRATE-BINDING PERIPLASMIC PROTEIN"/>
    <property type="match status" value="1"/>
</dbReference>
<name>A0A5T1YT30_CAMJU</name>
<dbReference type="SUPFAM" id="SSF53807">
    <property type="entry name" value="Helical backbone' metal receptor"/>
    <property type="match status" value="1"/>
</dbReference>
<gene>
    <name evidence="9" type="ORF">DYR72_05685</name>
</gene>
<comment type="caution">
    <text evidence="9">The sequence shown here is derived from an EMBL/GenBank/DDBJ whole genome shotgun (WGS) entry which is preliminary data.</text>
</comment>
<feature type="coiled-coil region" evidence="6">
    <location>
        <begin position="189"/>
        <end position="216"/>
    </location>
</feature>
<keyword evidence="6" id="KW-0175">Coiled coil</keyword>
<feature type="signal peptide" evidence="7">
    <location>
        <begin position="1"/>
        <end position="29"/>
    </location>
</feature>
<dbReference type="Gene3D" id="3.40.50.1980">
    <property type="entry name" value="Nitrogenase molybdenum iron protein domain"/>
    <property type="match status" value="2"/>
</dbReference>
<dbReference type="InterPro" id="IPR051313">
    <property type="entry name" value="Bact_iron-sidero_bind"/>
</dbReference>
<feature type="domain" description="Fe/B12 periplasmic-binding" evidence="8">
    <location>
        <begin position="81"/>
        <end position="339"/>
    </location>
</feature>
<dbReference type="GO" id="GO:0030288">
    <property type="term" value="C:outer membrane-bounded periplasmic space"/>
    <property type="evidence" value="ECO:0007669"/>
    <property type="project" value="TreeGrafter"/>
</dbReference>
<evidence type="ECO:0000259" key="8">
    <source>
        <dbReference type="PROSITE" id="PS50983"/>
    </source>
</evidence>
<evidence type="ECO:0000256" key="5">
    <source>
        <dbReference type="ARBA" id="ARBA00022729"/>
    </source>
</evidence>
<evidence type="ECO:0000256" key="4">
    <source>
        <dbReference type="ARBA" id="ARBA00022496"/>
    </source>
</evidence>
<dbReference type="InterPro" id="IPR033870">
    <property type="entry name" value="FatB"/>
</dbReference>
<evidence type="ECO:0000256" key="3">
    <source>
        <dbReference type="ARBA" id="ARBA00022448"/>
    </source>
</evidence>
<dbReference type="AlphaFoldDB" id="A0A5T1YT30"/>
<dbReference type="Pfam" id="PF01497">
    <property type="entry name" value="Peripla_BP_2"/>
    <property type="match status" value="1"/>
</dbReference>
<dbReference type="CDD" id="cd01140">
    <property type="entry name" value="FatB"/>
    <property type="match status" value="1"/>
</dbReference>
<feature type="chain" id="PRO_5024794335" evidence="7">
    <location>
        <begin position="30"/>
        <end position="339"/>
    </location>
</feature>
<organism evidence="9">
    <name type="scientific">Campylobacter jejuni</name>
    <dbReference type="NCBI Taxonomy" id="197"/>
    <lineage>
        <taxon>Bacteria</taxon>
        <taxon>Pseudomonadati</taxon>
        <taxon>Campylobacterota</taxon>
        <taxon>Epsilonproteobacteria</taxon>
        <taxon>Campylobacterales</taxon>
        <taxon>Campylobacteraceae</taxon>
        <taxon>Campylobacter</taxon>
    </lineage>
</organism>
<sequence>MYLFLKRRKYEKIFSFCIFCIFLSLILTACNSNSNENNASSTTKTNTATVKVLPISMSDEGDSFLVKDSLGENKIPKNPSKVVILDLGILDTFDALKLNDKVVGVPAKNLPKYLQQFKNKPSVGGVQQVDFEAINALKPDLIIISGRQSKFYDKLKEIAPTLFVGLDNANFLSSFENNVLSVAKLYGLEKEALEKISDIKNEIEKAKSIVDEDKKALIILTNSNKISAFGPQSRFGIIHDVLGINAVDENIKVGTHGKSINSEFILEKNPDYIFVVDRNVILGNKERAQGILDNALVAKTKATQNKKIIYLDPEYWYLASGNGLESLKTMILEIKNAVK</sequence>
<protein>
    <submittedName>
        <fullName evidence="9">Enterochelin ABC transporter substrate-binding protein</fullName>
    </submittedName>
</protein>
<comment type="similarity">
    <text evidence="2">Belongs to the bacterial solute-binding protein 8 family.</text>
</comment>
<proteinExistence type="inferred from homology"/>
<dbReference type="GO" id="GO:1901678">
    <property type="term" value="P:iron coordination entity transport"/>
    <property type="evidence" value="ECO:0007669"/>
    <property type="project" value="UniProtKB-ARBA"/>
</dbReference>
<keyword evidence="4" id="KW-0408">Iron</keyword>
<dbReference type="EMBL" id="AACRWD010000035">
    <property type="protein sequence ID" value="EAL8650476.1"/>
    <property type="molecule type" value="Genomic_DNA"/>
</dbReference>
<evidence type="ECO:0000256" key="7">
    <source>
        <dbReference type="SAM" id="SignalP"/>
    </source>
</evidence>
<keyword evidence="4" id="KW-0410">Iron transport</keyword>